<dbReference type="Pfam" id="PF06629">
    <property type="entry name" value="MipA"/>
    <property type="match status" value="1"/>
</dbReference>
<keyword evidence="3 6" id="KW-0732">Signal</keyword>
<evidence type="ECO:0000256" key="6">
    <source>
        <dbReference type="SAM" id="SignalP"/>
    </source>
</evidence>
<dbReference type="SUPFAM" id="SSF56935">
    <property type="entry name" value="Porins"/>
    <property type="match status" value="1"/>
</dbReference>
<dbReference type="RefSeq" id="WP_235652066.1">
    <property type="nucleotide sequence ID" value="NZ_CP082270.1"/>
</dbReference>
<feature type="chain" id="PRO_5045976309" evidence="6">
    <location>
        <begin position="25"/>
        <end position="263"/>
    </location>
</feature>
<dbReference type="Proteomes" id="UP001216828">
    <property type="component" value="Chromosome"/>
</dbReference>
<dbReference type="EMBL" id="CP082270">
    <property type="protein sequence ID" value="WDM64919.1"/>
    <property type="molecule type" value="Genomic_DNA"/>
</dbReference>
<keyword evidence="8" id="KW-1185">Reference proteome</keyword>
<organism evidence="7 8">
    <name type="scientific">Stenotrophomonas forensis</name>
    <dbReference type="NCBI Taxonomy" id="2871169"/>
    <lineage>
        <taxon>Bacteria</taxon>
        <taxon>Pseudomonadati</taxon>
        <taxon>Pseudomonadota</taxon>
        <taxon>Gammaproteobacteria</taxon>
        <taxon>Lysobacterales</taxon>
        <taxon>Lysobacteraceae</taxon>
        <taxon>Stenotrophomonas</taxon>
        <taxon>Stenotrophomonas maltophilia group</taxon>
    </lineage>
</organism>
<dbReference type="PANTHER" id="PTHR38776:SF1">
    <property type="entry name" value="MLTA-INTERACTING PROTEIN-RELATED"/>
    <property type="match status" value="1"/>
</dbReference>
<gene>
    <name evidence="7" type="ORF">K5L94_06430</name>
</gene>
<evidence type="ECO:0000313" key="8">
    <source>
        <dbReference type="Proteomes" id="UP001216828"/>
    </source>
</evidence>
<evidence type="ECO:0000256" key="1">
    <source>
        <dbReference type="ARBA" id="ARBA00004442"/>
    </source>
</evidence>
<name>A0ABY7Y4L9_9GAMM</name>
<evidence type="ECO:0000256" key="2">
    <source>
        <dbReference type="ARBA" id="ARBA00005722"/>
    </source>
</evidence>
<reference evidence="7 8" key="1">
    <citation type="submission" date="2021-08" db="EMBL/GenBank/DDBJ databases">
        <title>Stenotrophomonas forensis sp. nov., isolated from contaminated viral transport media.</title>
        <authorList>
            <person name="Nguyen S.V."/>
            <person name="Edwards D."/>
            <person name="Scott S."/>
            <person name="Doss J."/>
            <person name="Merid S."/>
            <person name="Zelaya E."/>
            <person name="Maza C."/>
            <person name="Mann M."/>
            <person name="Hamilton B."/>
            <person name="Blackwell R."/>
            <person name="Tran A."/>
            <person name="Hauser J."/>
        </authorList>
    </citation>
    <scope>NUCLEOTIDE SEQUENCE [LARGE SCALE GENOMIC DNA]</scope>
    <source>
        <strain evidence="7 8">DFS-20110405</strain>
    </source>
</reference>
<proteinExistence type="inferred from homology"/>
<sequence>MITKTKSTVLLGLAVLLAAPAAHAGGLWGDKMEATFGAGVLYGPLYAGSDESQAILVPVLSVQRGILFADSTRGAGLQYQFGNGLYLSQSIYYDLGRLERDSSWRPGSDSLKGMGRVPGSVTTKTMLVQPLGDRFNVSAEAEYALRSSAHRLRYRVGAEAKLFNGNANDVFLTADVHGGDRDFNQAYYGVSVAQAGVTGRRAFSADSGINAYAAGVRWEHKFGDRWMGIAQINAMRYAHDVSGSSIIERRNSVFGNVALTYTY</sequence>
<comment type="subcellular location">
    <subcellularLocation>
        <location evidence="1">Cell outer membrane</location>
    </subcellularLocation>
</comment>
<protein>
    <submittedName>
        <fullName evidence="7">MipA/OmpV family protein</fullName>
    </submittedName>
</protein>
<dbReference type="PANTHER" id="PTHR38776">
    <property type="entry name" value="MLTA-INTERACTING PROTEIN-RELATED"/>
    <property type="match status" value="1"/>
</dbReference>
<evidence type="ECO:0000313" key="7">
    <source>
        <dbReference type="EMBL" id="WDM64919.1"/>
    </source>
</evidence>
<comment type="similarity">
    <text evidence="2">Belongs to the MipA/OmpV family.</text>
</comment>
<evidence type="ECO:0000256" key="5">
    <source>
        <dbReference type="ARBA" id="ARBA00023237"/>
    </source>
</evidence>
<evidence type="ECO:0000256" key="3">
    <source>
        <dbReference type="ARBA" id="ARBA00022729"/>
    </source>
</evidence>
<dbReference type="InterPro" id="IPR010583">
    <property type="entry name" value="MipA"/>
</dbReference>
<keyword evidence="5" id="KW-0998">Cell outer membrane</keyword>
<feature type="signal peptide" evidence="6">
    <location>
        <begin position="1"/>
        <end position="24"/>
    </location>
</feature>
<evidence type="ECO:0000256" key="4">
    <source>
        <dbReference type="ARBA" id="ARBA00023136"/>
    </source>
</evidence>
<accession>A0ABY7Y4L9</accession>
<keyword evidence="4" id="KW-0472">Membrane</keyword>